<gene>
    <name evidence="1" type="ORF">RFI_04225</name>
</gene>
<dbReference type="EMBL" id="ASPP01003849">
    <property type="protein sequence ID" value="ETO32890.1"/>
    <property type="molecule type" value="Genomic_DNA"/>
</dbReference>
<comment type="caution">
    <text evidence="1">The sequence shown here is derived from an EMBL/GenBank/DDBJ whole genome shotgun (WGS) entry which is preliminary data.</text>
</comment>
<name>X6P2Y5_RETFI</name>
<reference evidence="1 2" key="1">
    <citation type="journal article" date="2013" name="Curr. Biol.">
        <title>The Genome of the Foraminiferan Reticulomyxa filosa.</title>
        <authorList>
            <person name="Glockner G."/>
            <person name="Hulsmann N."/>
            <person name="Schleicher M."/>
            <person name="Noegel A.A."/>
            <person name="Eichinger L."/>
            <person name="Gallinger C."/>
            <person name="Pawlowski J."/>
            <person name="Sierra R."/>
            <person name="Euteneuer U."/>
            <person name="Pillet L."/>
            <person name="Moustafa A."/>
            <person name="Platzer M."/>
            <person name="Groth M."/>
            <person name="Szafranski K."/>
            <person name="Schliwa M."/>
        </authorList>
    </citation>
    <scope>NUCLEOTIDE SEQUENCE [LARGE SCALE GENOMIC DNA]</scope>
</reference>
<dbReference type="Proteomes" id="UP000023152">
    <property type="component" value="Unassembled WGS sequence"/>
</dbReference>
<organism evidence="1 2">
    <name type="scientific">Reticulomyxa filosa</name>
    <dbReference type="NCBI Taxonomy" id="46433"/>
    <lineage>
        <taxon>Eukaryota</taxon>
        <taxon>Sar</taxon>
        <taxon>Rhizaria</taxon>
        <taxon>Retaria</taxon>
        <taxon>Foraminifera</taxon>
        <taxon>Monothalamids</taxon>
        <taxon>Reticulomyxidae</taxon>
        <taxon>Reticulomyxa</taxon>
    </lineage>
</organism>
<accession>X6P2Y5</accession>
<protein>
    <submittedName>
        <fullName evidence="1">Uncharacterized protein</fullName>
    </submittedName>
</protein>
<sequence length="189" mass="21399">MEGELKDGEGEKDVFVLASDLEDRYGPLIIEPGSEDVMSNPQEYVDAIKKVDKNDPAQDQREIDNGWMEIPKKNPIQFKQQDVLLWFSQPKQNEQLLGGLSNKNVIRGIAAEEFANNELNKEGAQRKKDTWAQMLKLKKNNDDDVQPGAMIIKKSIPVVGVVHQEAGEEGLQQRPKGMLFCSFVFETKR</sequence>
<dbReference type="AlphaFoldDB" id="X6P2Y5"/>
<keyword evidence="2" id="KW-1185">Reference proteome</keyword>
<evidence type="ECO:0000313" key="2">
    <source>
        <dbReference type="Proteomes" id="UP000023152"/>
    </source>
</evidence>
<proteinExistence type="predicted"/>
<evidence type="ECO:0000313" key="1">
    <source>
        <dbReference type="EMBL" id="ETO32890.1"/>
    </source>
</evidence>